<dbReference type="Proteomes" id="UP000005824">
    <property type="component" value="Unassembled WGS sequence"/>
</dbReference>
<gene>
    <name evidence="1" type="ORF">CfE428DRAFT_0717</name>
</gene>
<accession>B4CVN0</accession>
<sequence>MDSPTQNFLYPLYTRFHRPVYLLLSRDTFDDPTSQFEAVSFGKCQNTFGDLCRNHDVRLTILFPSCKIAKSMMGGLD</sequence>
<comment type="caution">
    <text evidence="1">The sequence shown here is derived from an EMBL/GenBank/DDBJ whole genome shotgun (WGS) entry which is preliminary data.</text>
</comment>
<dbReference type="InParanoid" id="B4CVN0"/>
<evidence type="ECO:0000313" key="1">
    <source>
        <dbReference type="EMBL" id="EDY21472.1"/>
    </source>
</evidence>
<reference evidence="1 2" key="1">
    <citation type="journal article" date="2011" name="J. Bacteriol.">
        <title>Genome sequence of Chthoniobacter flavus Ellin428, an aerobic heterotrophic soil bacterium.</title>
        <authorList>
            <person name="Kant R."/>
            <person name="van Passel M.W."/>
            <person name="Palva A."/>
            <person name="Lucas S."/>
            <person name="Lapidus A."/>
            <person name="Glavina Del Rio T."/>
            <person name="Dalin E."/>
            <person name="Tice H."/>
            <person name="Bruce D."/>
            <person name="Goodwin L."/>
            <person name="Pitluck S."/>
            <person name="Larimer F.W."/>
            <person name="Land M.L."/>
            <person name="Hauser L."/>
            <person name="Sangwan P."/>
            <person name="de Vos W.M."/>
            <person name="Janssen P.H."/>
            <person name="Smidt H."/>
        </authorList>
    </citation>
    <scope>NUCLEOTIDE SEQUENCE [LARGE SCALE GENOMIC DNA]</scope>
    <source>
        <strain evidence="1 2">Ellin428</strain>
    </source>
</reference>
<proteinExistence type="predicted"/>
<name>B4CVN0_9BACT</name>
<dbReference type="EMBL" id="ABVL01000002">
    <property type="protein sequence ID" value="EDY21472.1"/>
    <property type="molecule type" value="Genomic_DNA"/>
</dbReference>
<evidence type="ECO:0000313" key="2">
    <source>
        <dbReference type="Proteomes" id="UP000005824"/>
    </source>
</evidence>
<protein>
    <submittedName>
        <fullName evidence="1">Uncharacterized protein</fullName>
    </submittedName>
</protein>
<organism evidence="1 2">
    <name type="scientific">Chthoniobacter flavus Ellin428</name>
    <dbReference type="NCBI Taxonomy" id="497964"/>
    <lineage>
        <taxon>Bacteria</taxon>
        <taxon>Pseudomonadati</taxon>
        <taxon>Verrucomicrobiota</taxon>
        <taxon>Spartobacteria</taxon>
        <taxon>Chthoniobacterales</taxon>
        <taxon>Chthoniobacteraceae</taxon>
        <taxon>Chthoniobacter</taxon>
    </lineage>
</organism>
<dbReference type="AlphaFoldDB" id="B4CVN0"/>
<keyword evidence="2" id="KW-1185">Reference proteome</keyword>